<name>A0ABW2A384_9GAMM</name>
<dbReference type="Pfam" id="PF19866">
    <property type="entry name" value="DUF6339"/>
    <property type="match status" value="1"/>
</dbReference>
<organism evidence="1 2">
    <name type="scientific">Marinobacterium aestuariivivens</name>
    <dbReference type="NCBI Taxonomy" id="1698799"/>
    <lineage>
        <taxon>Bacteria</taxon>
        <taxon>Pseudomonadati</taxon>
        <taxon>Pseudomonadota</taxon>
        <taxon>Gammaproteobacteria</taxon>
        <taxon>Oceanospirillales</taxon>
        <taxon>Oceanospirillaceae</taxon>
        <taxon>Marinobacterium</taxon>
    </lineage>
</organism>
<protein>
    <submittedName>
        <fullName evidence="1">DUF6339 family protein</fullName>
    </submittedName>
</protein>
<comment type="caution">
    <text evidence="1">The sequence shown here is derived from an EMBL/GenBank/DDBJ whole genome shotgun (WGS) entry which is preliminary data.</text>
</comment>
<keyword evidence="2" id="KW-1185">Reference proteome</keyword>
<dbReference type="EMBL" id="JBHSWE010000001">
    <property type="protein sequence ID" value="MFC6671838.1"/>
    <property type="molecule type" value="Genomic_DNA"/>
</dbReference>
<reference evidence="2" key="1">
    <citation type="journal article" date="2019" name="Int. J. Syst. Evol. Microbiol.">
        <title>The Global Catalogue of Microorganisms (GCM) 10K type strain sequencing project: providing services to taxonomists for standard genome sequencing and annotation.</title>
        <authorList>
            <consortium name="The Broad Institute Genomics Platform"/>
            <consortium name="The Broad Institute Genome Sequencing Center for Infectious Disease"/>
            <person name="Wu L."/>
            <person name="Ma J."/>
        </authorList>
    </citation>
    <scope>NUCLEOTIDE SEQUENCE [LARGE SCALE GENOMIC DNA]</scope>
    <source>
        <strain evidence="2">NBRC 111756</strain>
    </source>
</reference>
<gene>
    <name evidence="1" type="ORF">ACFQDL_18535</name>
</gene>
<accession>A0ABW2A384</accession>
<sequence length="261" mass="28866">MTKVPEVRALTESAVLDLFAQLESASEPEVFLASANAILTKTDNQLALPVSLGVPDMLKATGTRAVDIENAPCVHEYLGELKLANAADARLWNYLAFGTYRTYMEARWPLLASDSDRDAWKRRVKDRWMLPIGSITRGRLVRHGIARLWWVAHLTYSPHATEGIAKDDPYAYTREVFRSEDRLNAIFDREVGAFPHVRAAVLDHAANLGAEATDKYLHRVMQYLTLVHGYRDVGALDAEGINNLVSLAAAHALAGAQATNA</sequence>
<dbReference type="RefSeq" id="WP_379910322.1">
    <property type="nucleotide sequence ID" value="NZ_JBHSWE010000001.1"/>
</dbReference>
<dbReference type="InterPro" id="IPR045920">
    <property type="entry name" value="DUF6339"/>
</dbReference>
<evidence type="ECO:0000313" key="1">
    <source>
        <dbReference type="EMBL" id="MFC6671838.1"/>
    </source>
</evidence>
<evidence type="ECO:0000313" key="2">
    <source>
        <dbReference type="Proteomes" id="UP001596422"/>
    </source>
</evidence>
<proteinExistence type="predicted"/>
<dbReference type="Proteomes" id="UP001596422">
    <property type="component" value="Unassembled WGS sequence"/>
</dbReference>